<dbReference type="PANTHER" id="PTHR47424:SF3">
    <property type="entry name" value="REGULATORY PROTEIN GAL4"/>
    <property type="match status" value="1"/>
</dbReference>
<sequence>MPLTSSDSQPLNLRRRKRLKVDLACEICRRRKVKCDGARPACGNCLKRSDLQGQCAYTPIEAAYLAFEKIPSESGIGSDFIQQPKSDVSEQPQRLPNSTTCGQTLPLPVKPVHNQRSKASAFQSDPNITCADSTSQTLNVGGASRERFGSSSSVTFTGQIKAAIDARFGGGALPPSQGAVPLVDASLFPPFKMMLLSTVWLVGWNMSYLHASTLTTLSTYIGLSWTLSFQSSTRQASCVHMGPSFPASRSTPTNEF</sequence>
<dbReference type="GO" id="GO:0005634">
    <property type="term" value="C:nucleus"/>
    <property type="evidence" value="ECO:0007669"/>
    <property type="project" value="TreeGrafter"/>
</dbReference>
<evidence type="ECO:0000259" key="6">
    <source>
        <dbReference type="PROSITE" id="PS50048"/>
    </source>
</evidence>
<dbReference type="InterPro" id="IPR051127">
    <property type="entry name" value="Fungal_SecMet_Regulators"/>
</dbReference>
<keyword evidence="4" id="KW-0539">Nucleus</keyword>
<evidence type="ECO:0000256" key="5">
    <source>
        <dbReference type="SAM" id="MobiDB-lite"/>
    </source>
</evidence>
<keyword evidence="3" id="KW-0804">Transcription</keyword>
<accession>A0AAD6IP70</accession>
<evidence type="ECO:0000256" key="4">
    <source>
        <dbReference type="ARBA" id="ARBA00023242"/>
    </source>
</evidence>
<comment type="caution">
    <text evidence="7">The sequence shown here is derived from an EMBL/GenBank/DDBJ whole genome shotgun (WGS) entry which is preliminary data.</text>
</comment>
<evidence type="ECO:0000313" key="7">
    <source>
        <dbReference type="EMBL" id="KAJ6056999.1"/>
    </source>
</evidence>
<dbReference type="PANTHER" id="PTHR47424">
    <property type="entry name" value="REGULATORY PROTEIN GAL4"/>
    <property type="match status" value="1"/>
</dbReference>
<reference evidence="7" key="2">
    <citation type="submission" date="2023-01" db="EMBL/GenBank/DDBJ databases">
        <authorList>
            <person name="Petersen C."/>
        </authorList>
    </citation>
    <scope>NUCLEOTIDE SEQUENCE</scope>
    <source>
        <strain evidence="7">IBT 15450</strain>
    </source>
</reference>
<dbReference type="PROSITE" id="PS50048">
    <property type="entry name" value="ZN2_CY6_FUNGAL_2"/>
    <property type="match status" value="1"/>
</dbReference>
<dbReference type="GO" id="GO:0000435">
    <property type="term" value="P:positive regulation of transcription from RNA polymerase II promoter by galactose"/>
    <property type="evidence" value="ECO:0007669"/>
    <property type="project" value="TreeGrafter"/>
</dbReference>
<dbReference type="Gene3D" id="4.10.240.10">
    <property type="entry name" value="Zn(2)-C6 fungal-type DNA-binding domain"/>
    <property type="match status" value="1"/>
</dbReference>
<feature type="compositionally biased region" description="Polar residues" evidence="5">
    <location>
        <begin position="83"/>
        <end position="103"/>
    </location>
</feature>
<dbReference type="SMART" id="SM00066">
    <property type="entry name" value="GAL4"/>
    <property type="match status" value="1"/>
</dbReference>
<dbReference type="CDD" id="cd00067">
    <property type="entry name" value="GAL4"/>
    <property type="match status" value="1"/>
</dbReference>
<dbReference type="InterPro" id="IPR001138">
    <property type="entry name" value="Zn2Cys6_DnaBD"/>
</dbReference>
<dbReference type="Pfam" id="PF00172">
    <property type="entry name" value="Zn_clus"/>
    <property type="match status" value="1"/>
</dbReference>
<gene>
    <name evidence="7" type="ORF">N7460_000273</name>
</gene>
<evidence type="ECO:0000256" key="1">
    <source>
        <dbReference type="ARBA" id="ARBA00023015"/>
    </source>
</evidence>
<organism evidence="7 8">
    <name type="scientific">Penicillium canescens</name>
    <dbReference type="NCBI Taxonomy" id="5083"/>
    <lineage>
        <taxon>Eukaryota</taxon>
        <taxon>Fungi</taxon>
        <taxon>Dikarya</taxon>
        <taxon>Ascomycota</taxon>
        <taxon>Pezizomycotina</taxon>
        <taxon>Eurotiomycetes</taxon>
        <taxon>Eurotiomycetidae</taxon>
        <taxon>Eurotiales</taxon>
        <taxon>Aspergillaceae</taxon>
        <taxon>Penicillium</taxon>
    </lineage>
</organism>
<proteinExistence type="predicted"/>
<protein>
    <submittedName>
        <fullName evidence="7">C6 transcription factor</fullName>
    </submittedName>
</protein>
<name>A0AAD6IP70_PENCN</name>
<dbReference type="SUPFAM" id="SSF57701">
    <property type="entry name" value="Zn2/Cys6 DNA-binding domain"/>
    <property type="match status" value="1"/>
</dbReference>
<evidence type="ECO:0000256" key="3">
    <source>
        <dbReference type="ARBA" id="ARBA00023163"/>
    </source>
</evidence>
<dbReference type="EMBL" id="JAQJZL010000001">
    <property type="protein sequence ID" value="KAJ6056999.1"/>
    <property type="molecule type" value="Genomic_DNA"/>
</dbReference>
<dbReference type="GO" id="GO:0000978">
    <property type="term" value="F:RNA polymerase II cis-regulatory region sequence-specific DNA binding"/>
    <property type="evidence" value="ECO:0007669"/>
    <property type="project" value="TreeGrafter"/>
</dbReference>
<keyword evidence="1" id="KW-0805">Transcription regulation</keyword>
<reference evidence="7" key="1">
    <citation type="journal article" date="2023" name="IMA Fungus">
        <title>Comparative genomic study of the Penicillium genus elucidates a diverse pangenome and 15 lateral gene transfer events.</title>
        <authorList>
            <person name="Petersen C."/>
            <person name="Sorensen T."/>
            <person name="Nielsen M.R."/>
            <person name="Sondergaard T.E."/>
            <person name="Sorensen J.L."/>
            <person name="Fitzpatrick D.A."/>
            <person name="Frisvad J.C."/>
            <person name="Nielsen K.L."/>
        </authorList>
    </citation>
    <scope>NUCLEOTIDE SEQUENCE</scope>
    <source>
        <strain evidence="7">IBT 15450</strain>
    </source>
</reference>
<keyword evidence="2" id="KW-0238">DNA-binding</keyword>
<dbReference type="Proteomes" id="UP001219568">
    <property type="component" value="Unassembled WGS sequence"/>
</dbReference>
<dbReference type="GO" id="GO:0000981">
    <property type="term" value="F:DNA-binding transcription factor activity, RNA polymerase II-specific"/>
    <property type="evidence" value="ECO:0007669"/>
    <property type="project" value="InterPro"/>
</dbReference>
<evidence type="ECO:0000256" key="2">
    <source>
        <dbReference type="ARBA" id="ARBA00023125"/>
    </source>
</evidence>
<keyword evidence="8" id="KW-1185">Reference proteome</keyword>
<feature type="domain" description="Zn(2)-C6 fungal-type" evidence="6">
    <location>
        <begin position="24"/>
        <end position="57"/>
    </location>
</feature>
<dbReference type="InterPro" id="IPR036864">
    <property type="entry name" value="Zn2-C6_fun-type_DNA-bd_sf"/>
</dbReference>
<dbReference type="GO" id="GO:0008270">
    <property type="term" value="F:zinc ion binding"/>
    <property type="evidence" value="ECO:0007669"/>
    <property type="project" value="InterPro"/>
</dbReference>
<feature type="region of interest" description="Disordered" evidence="5">
    <location>
        <begin position="83"/>
        <end position="107"/>
    </location>
</feature>
<dbReference type="AlphaFoldDB" id="A0AAD6IP70"/>
<evidence type="ECO:0000313" key="8">
    <source>
        <dbReference type="Proteomes" id="UP001219568"/>
    </source>
</evidence>